<feature type="region of interest" description="Disordered" evidence="2">
    <location>
        <begin position="321"/>
        <end position="343"/>
    </location>
</feature>
<dbReference type="EMBL" id="CZPZ01000035">
    <property type="protein sequence ID" value="CUS39645.1"/>
    <property type="molecule type" value="Genomic_DNA"/>
</dbReference>
<protein>
    <submittedName>
        <fullName evidence="4">Cyclase/dehydrase</fullName>
    </submittedName>
</protein>
<evidence type="ECO:0000313" key="4">
    <source>
        <dbReference type="EMBL" id="CUS39645.1"/>
    </source>
</evidence>
<dbReference type="InterPro" id="IPR047137">
    <property type="entry name" value="ORF3"/>
</dbReference>
<name>A0A0S4LSG5_9BACT</name>
<dbReference type="Pfam" id="PF03364">
    <property type="entry name" value="Polyketide_cyc"/>
    <property type="match status" value="1"/>
</dbReference>
<dbReference type="CDD" id="cd07817">
    <property type="entry name" value="SRPBCC_8"/>
    <property type="match status" value="1"/>
</dbReference>
<organism evidence="4 5">
    <name type="scientific">Candidatus Nitrospira nitrificans</name>
    <dbReference type="NCBI Taxonomy" id="1742973"/>
    <lineage>
        <taxon>Bacteria</taxon>
        <taxon>Pseudomonadati</taxon>
        <taxon>Nitrospirota</taxon>
        <taxon>Nitrospiria</taxon>
        <taxon>Nitrospirales</taxon>
        <taxon>Nitrospiraceae</taxon>
        <taxon>Nitrospira</taxon>
    </lineage>
</organism>
<sequence>MKSGHMKHQQPLKSERGSEQATAVEHDSGDGRTSRHVPRRSDVSGARNFTQEEQWAYGLGWFGIGLGLAEMTAPRRLARIIGAPPGHEGLIRTMGLREITSGMAIVIQRKPTTAIWSRVAGDVLDFALLSAALTSRRSDRGRLVAATASVAGAMVMDLIVAQQLSRAVETRNGTTPITAALIIDRPRGELYSRWRDLSNLPQFMKHLVRIEVTDDRLSHWVAKGPAGSTVEWDAEITEDRSNECIAWRSVDGSEVDHAGSVRFESAPGGRGTMVTVKLQYRPPLGTVGSAVAAWFGEDPSQTVKMDLRRFKQVMETGEVITTDGQPAGRPESTSWKYDRAVRR</sequence>
<gene>
    <name evidence="4" type="ORF">COMA2_80097</name>
</gene>
<keyword evidence="5" id="KW-1185">Reference proteome</keyword>
<accession>A0A0S4LSG5</accession>
<comment type="similarity">
    <text evidence="1">Belongs to the ribosome association toxin RatA family.</text>
</comment>
<evidence type="ECO:0000256" key="2">
    <source>
        <dbReference type="SAM" id="MobiDB-lite"/>
    </source>
</evidence>
<dbReference type="STRING" id="1742973.COMA2_80097"/>
<dbReference type="PANTHER" id="PTHR33824:SF7">
    <property type="entry name" value="POLYKETIDE CYCLASE_DEHYDRASE AND LIPID TRANSPORT SUPERFAMILY PROTEIN"/>
    <property type="match status" value="1"/>
</dbReference>
<feature type="compositionally biased region" description="Basic and acidic residues" evidence="2">
    <location>
        <begin position="13"/>
        <end position="33"/>
    </location>
</feature>
<evidence type="ECO:0000256" key="1">
    <source>
        <dbReference type="ARBA" id="ARBA00008918"/>
    </source>
</evidence>
<dbReference type="PANTHER" id="PTHR33824">
    <property type="entry name" value="POLYKETIDE CYCLASE/DEHYDRASE AND LIPID TRANSPORT SUPERFAMILY PROTEIN"/>
    <property type="match status" value="1"/>
</dbReference>
<feature type="compositionally biased region" description="Basic residues" evidence="2">
    <location>
        <begin position="1"/>
        <end position="10"/>
    </location>
</feature>
<dbReference type="InterPro" id="IPR005031">
    <property type="entry name" value="COQ10_START"/>
</dbReference>
<dbReference type="InterPro" id="IPR023393">
    <property type="entry name" value="START-like_dom_sf"/>
</dbReference>
<dbReference type="Gene3D" id="3.30.530.20">
    <property type="match status" value="1"/>
</dbReference>
<evidence type="ECO:0000259" key="3">
    <source>
        <dbReference type="Pfam" id="PF03364"/>
    </source>
</evidence>
<feature type="domain" description="Coenzyme Q-binding protein COQ10 START" evidence="3">
    <location>
        <begin position="183"/>
        <end position="307"/>
    </location>
</feature>
<evidence type="ECO:0000313" key="5">
    <source>
        <dbReference type="Proteomes" id="UP000198736"/>
    </source>
</evidence>
<dbReference type="Proteomes" id="UP000198736">
    <property type="component" value="Unassembled WGS sequence"/>
</dbReference>
<dbReference type="SUPFAM" id="SSF55961">
    <property type="entry name" value="Bet v1-like"/>
    <property type="match status" value="1"/>
</dbReference>
<feature type="region of interest" description="Disordered" evidence="2">
    <location>
        <begin position="1"/>
        <end position="45"/>
    </location>
</feature>
<dbReference type="AlphaFoldDB" id="A0A0S4LSG5"/>
<reference evidence="5" key="1">
    <citation type="submission" date="2015-10" db="EMBL/GenBank/DDBJ databases">
        <authorList>
            <person name="Luecker S."/>
            <person name="Luecker S."/>
        </authorList>
    </citation>
    <scope>NUCLEOTIDE SEQUENCE [LARGE SCALE GENOMIC DNA]</scope>
</reference>
<proteinExistence type="inferred from homology"/>